<protein>
    <submittedName>
        <fullName evidence="1">Uncharacterized protein</fullName>
    </submittedName>
</protein>
<organism evidence="1">
    <name type="scientific">Pseudomonas phage Lyrsu03</name>
    <dbReference type="NCBI Taxonomy" id="3138537"/>
    <lineage>
        <taxon>Viruses</taxon>
    </lineage>
</organism>
<name>A0AAU6W028_9VIRU</name>
<reference evidence="1" key="1">
    <citation type="journal article" date="2024" name="J. Gen. Virol.">
        <title>Novel phages of Pseudomonas syringae unveil numerous potential auxiliary metabolic genes.</title>
        <authorList>
            <person name="Feltin C."/>
            <person name="Garneau J.R."/>
            <person name="Morris C.E."/>
            <person name="Berard A."/>
            <person name="Torres-Barcelo C."/>
        </authorList>
    </citation>
    <scope>NUCLEOTIDE SEQUENCE</scope>
</reference>
<gene>
    <name evidence="1" type="ORF">Lyrsu03_00010</name>
</gene>
<proteinExistence type="predicted"/>
<dbReference type="EMBL" id="PP179314">
    <property type="protein sequence ID" value="XAI69808.1"/>
    <property type="molecule type" value="Genomic_DNA"/>
</dbReference>
<evidence type="ECO:0000313" key="1">
    <source>
        <dbReference type="EMBL" id="XAI69808.1"/>
    </source>
</evidence>
<sequence>MSIQSQYILGENDTMTRVDHQNVDDILKQNAEERNSGENQQRGSNFRKVASIPLVEVERLKTRAHKDGGPIDLSLIGYDPEHAARFVKYLNDPENRAFRTSTVRV</sequence>
<accession>A0AAU6W028</accession>